<dbReference type="PANTHER" id="PTHR43214">
    <property type="entry name" value="TWO-COMPONENT RESPONSE REGULATOR"/>
    <property type="match status" value="1"/>
</dbReference>
<dbReference type="Pfam" id="PF00072">
    <property type="entry name" value="Response_reg"/>
    <property type="match status" value="1"/>
</dbReference>
<evidence type="ECO:0000256" key="3">
    <source>
        <dbReference type="PROSITE-ProRule" id="PRU00169"/>
    </source>
</evidence>
<dbReference type="EMBL" id="FTMI01000009">
    <property type="protein sequence ID" value="SIQ84525.1"/>
    <property type="molecule type" value="Genomic_DNA"/>
</dbReference>
<evidence type="ECO:0000256" key="2">
    <source>
        <dbReference type="ARBA" id="ARBA00023125"/>
    </source>
</evidence>
<keyword evidence="2 5" id="KW-0238">DNA-binding</keyword>
<dbReference type="InterPro" id="IPR036388">
    <property type="entry name" value="WH-like_DNA-bd_sf"/>
</dbReference>
<dbReference type="Gene3D" id="3.40.50.2300">
    <property type="match status" value="1"/>
</dbReference>
<organism evidence="5 6">
    <name type="scientific">Cellulosimicrobium aquatile</name>
    <dbReference type="NCBI Taxonomy" id="1612203"/>
    <lineage>
        <taxon>Bacteria</taxon>
        <taxon>Bacillati</taxon>
        <taxon>Actinomycetota</taxon>
        <taxon>Actinomycetes</taxon>
        <taxon>Micrococcales</taxon>
        <taxon>Promicromonosporaceae</taxon>
        <taxon>Cellulosimicrobium</taxon>
    </lineage>
</organism>
<dbReference type="InterPro" id="IPR016032">
    <property type="entry name" value="Sig_transdc_resp-reg_C-effctor"/>
</dbReference>
<name>A0A1N6W3G7_9MICO</name>
<dbReference type="Pfam" id="PF00196">
    <property type="entry name" value="GerE"/>
    <property type="match status" value="1"/>
</dbReference>
<feature type="domain" description="Response regulatory" evidence="4">
    <location>
        <begin position="8"/>
        <end position="126"/>
    </location>
</feature>
<dbReference type="SMART" id="SM00421">
    <property type="entry name" value="HTH_LUXR"/>
    <property type="match status" value="1"/>
</dbReference>
<dbReference type="Proteomes" id="UP000186235">
    <property type="component" value="Unassembled WGS sequence"/>
</dbReference>
<dbReference type="InterPro" id="IPR058245">
    <property type="entry name" value="NreC/VraR/RcsB-like_REC"/>
</dbReference>
<dbReference type="GO" id="GO:0003677">
    <property type="term" value="F:DNA binding"/>
    <property type="evidence" value="ECO:0007669"/>
    <property type="project" value="UniProtKB-KW"/>
</dbReference>
<protein>
    <submittedName>
        <fullName evidence="5">DNA-binding response regulator, NarL/FixJ family, contains REC and HTH domains</fullName>
    </submittedName>
</protein>
<gene>
    <name evidence="5" type="ORF">SAMN05518682_3808</name>
</gene>
<accession>A0A1N6W3G7</accession>
<sequence>MSSARRLRVAVVEDEAMVRGLVLALLRAQPGMEVVADAAGQTAALAAIAPGEVDVAALDIELEDGNGIALGRALQERDPRLRILLVSSHNLLALVRSISASAPTPWSYLSKRSSAQPGQLVRALGDVAKGRVVIDPALVRRSVPRTDTPLAGLSVAQFRVLQLVAEGRANGAVAAELGITSKAVEAQLTAIYRLLDLPAGANHRVAAVLEFLRQSVRPEP</sequence>
<keyword evidence="1 3" id="KW-0597">Phosphoprotein</keyword>
<dbReference type="SUPFAM" id="SSF52172">
    <property type="entry name" value="CheY-like"/>
    <property type="match status" value="1"/>
</dbReference>
<dbReference type="GO" id="GO:0000160">
    <property type="term" value="P:phosphorelay signal transduction system"/>
    <property type="evidence" value="ECO:0007669"/>
    <property type="project" value="InterPro"/>
</dbReference>
<dbReference type="CDD" id="cd17535">
    <property type="entry name" value="REC_NarL-like"/>
    <property type="match status" value="1"/>
</dbReference>
<evidence type="ECO:0000259" key="4">
    <source>
        <dbReference type="PROSITE" id="PS50110"/>
    </source>
</evidence>
<dbReference type="RefSeq" id="WP_083712032.1">
    <property type="nucleotide sequence ID" value="NZ_FTMI01000009.1"/>
</dbReference>
<dbReference type="InterPro" id="IPR011006">
    <property type="entry name" value="CheY-like_superfamily"/>
</dbReference>
<evidence type="ECO:0000256" key="1">
    <source>
        <dbReference type="ARBA" id="ARBA00022553"/>
    </source>
</evidence>
<dbReference type="SUPFAM" id="SSF46894">
    <property type="entry name" value="C-terminal effector domain of the bipartite response regulators"/>
    <property type="match status" value="1"/>
</dbReference>
<dbReference type="GO" id="GO:0006355">
    <property type="term" value="P:regulation of DNA-templated transcription"/>
    <property type="evidence" value="ECO:0007669"/>
    <property type="project" value="InterPro"/>
</dbReference>
<dbReference type="PROSITE" id="PS50110">
    <property type="entry name" value="RESPONSE_REGULATORY"/>
    <property type="match status" value="1"/>
</dbReference>
<evidence type="ECO:0000313" key="6">
    <source>
        <dbReference type="Proteomes" id="UP000186235"/>
    </source>
</evidence>
<dbReference type="InterPro" id="IPR000792">
    <property type="entry name" value="Tscrpt_reg_LuxR_C"/>
</dbReference>
<keyword evidence="6" id="KW-1185">Reference proteome</keyword>
<dbReference type="InterPro" id="IPR001789">
    <property type="entry name" value="Sig_transdc_resp-reg_receiver"/>
</dbReference>
<proteinExistence type="predicted"/>
<reference evidence="6" key="1">
    <citation type="submission" date="2017-01" db="EMBL/GenBank/DDBJ databases">
        <authorList>
            <person name="Varghese N."/>
            <person name="Submissions S."/>
        </authorList>
    </citation>
    <scope>NUCLEOTIDE SEQUENCE [LARGE SCALE GENOMIC DNA]</scope>
    <source>
        <strain evidence="6">3bp</strain>
    </source>
</reference>
<feature type="modified residue" description="4-aspartylphosphate" evidence="3">
    <location>
        <position position="59"/>
    </location>
</feature>
<evidence type="ECO:0000313" key="5">
    <source>
        <dbReference type="EMBL" id="SIQ84525.1"/>
    </source>
</evidence>
<dbReference type="SMART" id="SM00448">
    <property type="entry name" value="REC"/>
    <property type="match status" value="1"/>
</dbReference>
<dbReference type="Gene3D" id="1.10.10.10">
    <property type="entry name" value="Winged helix-like DNA-binding domain superfamily/Winged helix DNA-binding domain"/>
    <property type="match status" value="1"/>
</dbReference>
<dbReference type="AlphaFoldDB" id="A0A1N6W3G7"/>
<dbReference type="InterPro" id="IPR039420">
    <property type="entry name" value="WalR-like"/>
</dbReference>